<dbReference type="AlphaFoldDB" id="A0ABD3MN16"/>
<feature type="transmembrane region" description="Helical" evidence="11">
    <location>
        <begin position="245"/>
        <end position="266"/>
    </location>
</feature>
<evidence type="ECO:0000256" key="10">
    <source>
        <dbReference type="ARBA" id="ARBA00066080"/>
    </source>
</evidence>
<evidence type="ECO:0000256" key="2">
    <source>
        <dbReference type="ARBA" id="ARBA00022692"/>
    </source>
</evidence>
<dbReference type="GO" id="GO:0004190">
    <property type="term" value="F:aspartic-type endopeptidase activity"/>
    <property type="evidence" value="ECO:0007669"/>
    <property type="project" value="UniProtKB-UniRule"/>
</dbReference>
<proteinExistence type="inferred from homology"/>
<feature type="compositionally biased region" description="Polar residues" evidence="12">
    <location>
        <begin position="333"/>
        <end position="353"/>
    </location>
</feature>
<feature type="region of interest" description="Disordered" evidence="12">
    <location>
        <begin position="1"/>
        <end position="56"/>
    </location>
</feature>
<feature type="region of interest" description="Disordered" evidence="12">
    <location>
        <begin position="374"/>
        <end position="424"/>
    </location>
</feature>
<organism evidence="13 14">
    <name type="scientific">Discostella pseudostelligera</name>
    <dbReference type="NCBI Taxonomy" id="259834"/>
    <lineage>
        <taxon>Eukaryota</taxon>
        <taxon>Sar</taxon>
        <taxon>Stramenopiles</taxon>
        <taxon>Ochrophyta</taxon>
        <taxon>Bacillariophyta</taxon>
        <taxon>Coscinodiscophyceae</taxon>
        <taxon>Thalassiosirophycidae</taxon>
        <taxon>Stephanodiscales</taxon>
        <taxon>Stephanodiscaceae</taxon>
        <taxon>Discostella</taxon>
    </lineage>
</organism>
<dbReference type="GO" id="GO:0006508">
    <property type="term" value="P:proteolysis"/>
    <property type="evidence" value="ECO:0007669"/>
    <property type="project" value="UniProtKB-KW"/>
</dbReference>
<dbReference type="FunFam" id="1.10.472.100:FF:000003">
    <property type="entry name" value="Presenilin"/>
    <property type="match status" value="1"/>
</dbReference>
<evidence type="ECO:0000256" key="11">
    <source>
        <dbReference type="RuleBase" id="RU361148"/>
    </source>
</evidence>
<comment type="subunit">
    <text evidence="10">Homodimer. Component of the gamma-secretase complex, a complex composed of a presenilin homodimer, nicastrin, aph1 and pen2.</text>
</comment>
<evidence type="ECO:0000256" key="4">
    <source>
        <dbReference type="ARBA" id="ARBA00022824"/>
    </source>
</evidence>
<evidence type="ECO:0000256" key="12">
    <source>
        <dbReference type="SAM" id="MobiDB-lite"/>
    </source>
</evidence>
<evidence type="ECO:0000256" key="3">
    <source>
        <dbReference type="ARBA" id="ARBA00022801"/>
    </source>
</evidence>
<evidence type="ECO:0000256" key="6">
    <source>
        <dbReference type="ARBA" id="ARBA00022989"/>
    </source>
</evidence>
<dbReference type="EMBL" id="JALLBG020000108">
    <property type="protein sequence ID" value="KAL3764309.1"/>
    <property type="molecule type" value="Genomic_DNA"/>
</dbReference>
<feature type="compositionally biased region" description="Low complexity" evidence="12">
    <location>
        <begin position="11"/>
        <end position="46"/>
    </location>
</feature>
<dbReference type="PANTHER" id="PTHR10202:SF13">
    <property type="entry name" value="PRESENILIN HOMOLOG"/>
    <property type="match status" value="1"/>
</dbReference>
<comment type="domain">
    <text evidence="11">The PAL motif is required for normal active site conformation.</text>
</comment>
<feature type="transmembrane region" description="Helical" evidence="11">
    <location>
        <begin position="222"/>
        <end position="239"/>
    </location>
</feature>
<feature type="compositionally biased region" description="Basic and acidic residues" evidence="12">
    <location>
        <begin position="308"/>
        <end position="317"/>
    </location>
</feature>
<dbReference type="PANTHER" id="PTHR10202">
    <property type="entry name" value="PRESENILIN"/>
    <property type="match status" value="1"/>
</dbReference>
<dbReference type="GO" id="GO:0070765">
    <property type="term" value="C:gamma-secretase complex"/>
    <property type="evidence" value="ECO:0007669"/>
    <property type="project" value="UniProtKB-ARBA"/>
</dbReference>
<feature type="transmembrane region" description="Helical" evidence="11">
    <location>
        <begin position="78"/>
        <end position="97"/>
    </location>
</feature>
<dbReference type="InterPro" id="IPR006639">
    <property type="entry name" value="Preselin/SPP"/>
</dbReference>
<comment type="subcellular location">
    <subcellularLocation>
        <location evidence="11">Endoplasmic reticulum membrane</location>
        <topology evidence="11">Multi-pass membrane protein</topology>
    </subcellularLocation>
    <subcellularLocation>
        <location evidence="11">Golgi apparatus membrane</location>
        <topology evidence="11">Multi-pass membrane protein</topology>
    </subcellularLocation>
</comment>
<dbReference type="GO" id="GO:0007219">
    <property type="term" value="P:Notch signaling pathway"/>
    <property type="evidence" value="ECO:0007669"/>
    <property type="project" value="UniProtKB-KW"/>
</dbReference>
<evidence type="ECO:0000256" key="8">
    <source>
        <dbReference type="ARBA" id="ARBA00023136"/>
    </source>
</evidence>
<evidence type="ECO:0000256" key="9">
    <source>
        <dbReference type="ARBA" id="ARBA00053367"/>
    </source>
</evidence>
<protein>
    <recommendedName>
        <fullName evidence="11">Presenilin</fullName>
        <ecNumber evidence="11">3.4.23.-</ecNumber>
    </recommendedName>
</protein>
<dbReference type="GO" id="GO:0005789">
    <property type="term" value="C:endoplasmic reticulum membrane"/>
    <property type="evidence" value="ECO:0007669"/>
    <property type="project" value="UniProtKB-SubCell"/>
</dbReference>
<feature type="transmembrane region" description="Helical" evidence="11">
    <location>
        <begin position="196"/>
        <end position="215"/>
    </location>
</feature>
<sequence>METLGADGERATATAAATAVATTTRPSTPNNGDNFNDNGAAAASSNNHDHTARHAPDEETTVTISMQELIYGASSFHAIIKPVCITMILAAVSVMYINTDETKEQGEQALAKSYQVFTISDDQSAATSIGLGLFNSLVIVAVIGCLTFVIVLLYKYRCMKLLIGYMVIASTMLLAFLGGQMFVVAINKYSLTIDKISFYVTMYNFSIVGIVAIFYQRGIPTCINQNYLVATSVIVAWQLSYFNDWMAWALLIMLALYDLFAVLTPCGPLKALVNLMSKDDAPTIPGLLYEARLPENATRPGGGGGGGESRRQSESERQNNVGSGAEQGDAGDSNLQTGTVYDPISSTNDANANGSGGDVHGENELEMTAVVDDDNSTINPSATRRFQPPLSSQNNVGSERIPSNPQGEHDQSSETGTPIQTPRPLQESILSTTVPLAIAKVYKLPIVNPSATAGTISSLDTTSPTAYLQQQQTFNAAELQTVVEVALPRSGGRIENIRNNRGELRYVVYNKDGEVKRTLLVDENGKVMEVVPRVDDVEDVEDNTIKLGLGDFIFYSVLVSKAAENGFASFVSCLLSILTGLGGTLVLLAVYHKALPALPISIFLAVIMFLLTISCMEPWIEDMWKVGPYYV</sequence>
<keyword evidence="7 11" id="KW-0333">Golgi apparatus</keyword>
<evidence type="ECO:0000256" key="1">
    <source>
        <dbReference type="ARBA" id="ARBA00008604"/>
    </source>
</evidence>
<evidence type="ECO:0000313" key="14">
    <source>
        <dbReference type="Proteomes" id="UP001530293"/>
    </source>
</evidence>
<feature type="transmembrane region" description="Helical" evidence="11">
    <location>
        <begin position="161"/>
        <end position="184"/>
    </location>
</feature>
<feature type="transmembrane region" description="Helical" evidence="11">
    <location>
        <begin position="597"/>
        <end position="616"/>
    </location>
</feature>
<feature type="transmembrane region" description="Helical" evidence="11">
    <location>
        <begin position="567"/>
        <end position="591"/>
    </location>
</feature>
<dbReference type="EC" id="3.4.23.-" evidence="11"/>
<keyword evidence="6 11" id="KW-1133">Transmembrane helix</keyword>
<reference evidence="13 14" key="1">
    <citation type="submission" date="2024-10" db="EMBL/GenBank/DDBJ databases">
        <title>Updated reference genomes for cyclostephanoid diatoms.</title>
        <authorList>
            <person name="Roberts W.R."/>
            <person name="Alverson A.J."/>
        </authorList>
    </citation>
    <scope>NUCLEOTIDE SEQUENCE [LARGE SCALE GENOMIC DNA]</scope>
    <source>
        <strain evidence="13 14">AJA232-27</strain>
    </source>
</reference>
<feature type="compositionally biased region" description="Basic and acidic residues" evidence="12">
    <location>
        <begin position="47"/>
        <end position="56"/>
    </location>
</feature>
<feature type="region of interest" description="Disordered" evidence="12">
    <location>
        <begin position="292"/>
        <end position="361"/>
    </location>
</feature>
<name>A0ABD3MN16_9STRA</name>
<dbReference type="GO" id="GO:0000139">
    <property type="term" value="C:Golgi membrane"/>
    <property type="evidence" value="ECO:0007669"/>
    <property type="project" value="UniProtKB-SubCell"/>
</dbReference>
<evidence type="ECO:0000256" key="7">
    <source>
        <dbReference type="ARBA" id="ARBA00023034"/>
    </source>
</evidence>
<evidence type="ECO:0000256" key="5">
    <source>
        <dbReference type="ARBA" id="ARBA00022976"/>
    </source>
</evidence>
<dbReference type="Proteomes" id="UP001530293">
    <property type="component" value="Unassembled WGS sequence"/>
</dbReference>
<dbReference type="SMART" id="SM00730">
    <property type="entry name" value="PSN"/>
    <property type="match status" value="1"/>
</dbReference>
<dbReference type="InterPro" id="IPR001108">
    <property type="entry name" value="Peptidase_A22A"/>
</dbReference>
<comment type="function">
    <text evidence="9">Probable catalytic subunit of the gamma-secretase complex, an endoprotease complex that catalyzes the intramembrane cleavage of integral membrane proteins such as Notch receptors. Requires the other members of the gamma-secretase complex to have a protease activity.</text>
</comment>
<dbReference type="Pfam" id="PF01080">
    <property type="entry name" value="Presenilin"/>
    <property type="match status" value="1"/>
</dbReference>
<keyword evidence="14" id="KW-1185">Reference proteome</keyword>
<dbReference type="PRINTS" id="PR01072">
    <property type="entry name" value="PRESENILIN"/>
</dbReference>
<accession>A0ABD3MN16</accession>
<dbReference type="InterPro" id="IPR042524">
    <property type="entry name" value="Presenilin_C"/>
</dbReference>
<evidence type="ECO:0000313" key="13">
    <source>
        <dbReference type="EMBL" id="KAL3764309.1"/>
    </source>
</evidence>
<gene>
    <name evidence="13" type="ORF">ACHAWU_004121</name>
</gene>
<dbReference type="Gene3D" id="1.10.472.100">
    <property type="entry name" value="Presenilin"/>
    <property type="match status" value="1"/>
</dbReference>
<comment type="function">
    <text evidence="11">Probable subunit of the gamma-secretase complex, an endoprotease complex that catalyzes the intramembrane cleavage of integral membrane proteins such as Notch receptors.</text>
</comment>
<keyword evidence="3 11" id="KW-0378">Hydrolase</keyword>
<keyword evidence="2 11" id="KW-0812">Transmembrane</keyword>
<dbReference type="GO" id="GO:0044351">
    <property type="term" value="P:macropinocytosis"/>
    <property type="evidence" value="ECO:0007669"/>
    <property type="project" value="UniProtKB-ARBA"/>
</dbReference>
<feature type="compositionally biased region" description="Polar residues" evidence="12">
    <location>
        <begin position="376"/>
        <end position="406"/>
    </location>
</feature>
<comment type="caution">
    <text evidence="13">The sequence shown here is derived from an EMBL/GenBank/DDBJ whole genome shotgun (WGS) entry which is preliminary data.</text>
</comment>
<keyword evidence="5 11" id="KW-0914">Notch signaling pathway</keyword>
<keyword evidence="4 11" id="KW-0256">Endoplasmic reticulum</keyword>
<keyword evidence="8 11" id="KW-0472">Membrane</keyword>
<keyword evidence="11" id="KW-0645">Protease</keyword>
<feature type="transmembrane region" description="Helical" evidence="11">
    <location>
        <begin position="133"/>
        <end position="154"/>
    </location>
</feature>
<comment type="similarity">
    <text evidence="1 11">Belongs to the peptidase A22A family.</text>
</comment>